<accession>A0A815BWZ8</accession>
<protein>
    <submittedName>
        <fullName evidence="2">Uncharacterized protein</fullName>
    </submittedName>
</protein>
<evidence type="ECO:0000256" key="1">
    <source>
        <dbReference type="SAM" id="SignalP"/>
    </source>
</evidence>
<evidence type="ECO:0000313" key="4">
    <source>
        <dbReference type="EMBL" id="CAF4072452.1"/>
    </source>
</evidence>
<feature type="chain" id="PRO_5036227082" evidence="1">
    <location>
        <begin position="23"/>
        <end position="117"/>
    </location>
</feature>
<dbReference type="EMBL" id="CAJNOQ010011521">
    <property type="protein sequence ID" value="CAF1278845.1"/>
    <property type="molecule type" value="Genomic_DNA"/>
</dbReference>
<dbReference type="EMBL" id="CAJOBC010026841">
    <property type="protein sequence ID" value="CAF4072452.1"/>
    <property type="molecule type" value="Genomic_DNA"/>
</dbReference>
<dbReference type="Proteomes" id="UP000682733">
    <property type="component" value="Unassembled WGS sequence"/>
</dbReference>
<sequence>MSASNWLLLSIVNLLDDVKAVAKSHGVCQCRTLRNKLHLSSFLPKIETMLGDWLKPCDTNPFSVNDFLLWQQSCWLVAPLQSYSCPADMKQYSCKHSVGLAILLRAVNLSLYSIITK</sequence>
<dbReference type="AlphaFoldDB" id="A0A815BWZ8"/>
<dbReference type="EMBL" id="CAJOBA010073537">
    <property type="protein sequence ID" value="CAF4405013.1"/>
    <property type="molecule type" value="Genomic_DNA"/>
</dbReference>
<evidence type="ECO:0000313" key="3">
    <source>
        <dbReference type="EMBL" id="CAF1597935.1"/>
    </source>
</evidence>
<keyword evidence="6" id="KW-1185">Reference proteome</keyword>
<evidence type="ECO:0000313" key="2">
    <source>
        <dbReference type="EMBL" id="CAF1278845.1"/>
    </source>
</evidence>
<proteinExistence type="predicted"/>
<dbReference type="Proteomes" id="UP000663829">
    <property type="component" value="Unassembled WGS sequence"/>
</dbReference>
<dbReference type="Proteomes" id="UP000681722">
    <property type="component" value="Unassembled WGS sequence"/>
</dbReference>
<evidence type="ECO:0000313" key="5">
    <source>
        <dbReference type="EMBL" id="CAF4405013.1"/>
    </source>
</evidence>
<keyword evidence="1" id="KW-0732">Signal</keyword>
<dbReference type="EMBL" id="CAJNOK010049872">
    <property type="protein sequence ID" value="CAF1597935.1"/>
    <property type="molecule type" value="Genomic_DNA"/>
</dbReference>
<name>A0A815BWZ8_9BILA</name>
<reference evidence="2" key="1">
    <citation type="submission" date="2021-02" db="EMBL/GenBank/DDBJ databases">
        <authorList>
            <person name="Nowell W R."/>
        </authorList>
    </citation>
    <scope>NUCLEOTIDE SEQUENCE</scope>
</reference>
<gene>
    <name evidence="2" type="ORF">GPM918_LOCUS27454</name>
    <name evidence="3" type="ORF">OVA965_LOCUS41920</name>
    <name evidence="4" type="ORF">SRO942_LOCUS27780</name>
    <name evidence="5" type="ORF">TMI583_LOCUS43690</name>
</gene>
<evidence type="ECO:0000313" key="6">
    <source>
        <dbReference type="Proteomes" id="UP000663829"/>
    </source>
</evidence>
<dbReference type="Proteomes" id="UP000677228">
    <property type="component" value="Unassembled WGS sequence"/>
</dbReference>
<feature type="signal peptide" evidence="1">
    <location>
        <begin position="1"/>
        <end position="22"/>
    </location>
</feature>
<organism evidence="2 6">
    <name type="scientific">Didymodactylos carnosus</name>
    <dbReference type="NCBI Taxonomy" id="1234261"/>
    <lineage>
        <taxon>Eukaryota</taxon>
        <taxon>Metazoa</taxon>
        <taxon>Spiralia</taxon>
        <taxon>Gnathifera</taxon>
        <taxon>Rotifera</taxon>
        <taxon>Eurotatoria</taxon>
        <taxon>Bdelloidea</taxon>
        <taxon>Philodinida</taxon>
        <taxon>Philodinidae</taxon>
        <taxon>Didymodactylos</taxon>
    </lineage>
</organism>
<comment type="caution">
    <text evidence="2">The sequence shown here is derived from an EMBL/GenBank/DDBJ whole genome shotgun (WGS) entry which is preliminary data.</text>
</comment>